<evidence type="ECO:0000256" key="1">
    <source>
        <dbReference type="ARBA" id="ARBA00038248"/>
    </source>
</evidence>
<protein>
    <submittedName>
        <fullName evidence="3">Uncharacterized protein, contains HEPN domain, UPF0332 family</fullName>
    </submittedName>
</protein>
<evidence type="ECO:0000313" key="4">
    <source>
        <dbReference type="Proteomes" id="UP000182350"/>
    </source>
</evidence>
<proteinExistence type="inferred from homology"/>
<feature type="domain" description="HEPN" evidence="2">
    <location>
        <begin position="10"/>
        <end position="125"/>
    </location>
</feature>
<reference evidence="3 4" key="1">
    <citation type="submission" date="2016-11" db="EMBL/GenBank/DDBJ databases">
        <authorList>
            <person name="Jaros S."/>
            <person name="Januszkiewicz K."/>
            <person name="Wedrychowicz H."/>
        </authorList>
    </citation>
    <scope>NUCLEOTIDE SEQUENCE [LARGE SCALE GENOMIC DNA]</scope>
    <source>
        <strain evidence="3 4">DSM 21637</strain>
    </source>
</reference>
<dbReference type="Gene3D" id="1.20.120.330">
    <property type="entry name" value="Nucleotidyltransferases domain 2"/>
    <property type="match status" value="1"/>
</dbReference>
<dbReference type="InterPro" id="IPR007842">
    <property type="entry name" value="HEPN_dom"/>
</dbReference>
<dbReference type="STRING" id="1122209.SAMN02745752_01322"/>
<dbReference type="PANTHER" id="PTHR36565:SF1">
    <property type="entry name" value="UPF0332 PROTEIN TM_1000"/>
    <property type="match status" value="1"/>
</dbReference>
<dbReference type="Pfam" id="PF05168">
    <property type="entry name" value="HEPN"/>
    <property type="match status" value="1"/>
</dbReference>
<gene>
    <name evidence="3" type="ORF">SAMN02745752_01322</name>
</gene>
<organism evidence="3 4">
    <name type="scientific">Marinospirillum alkaliphilum DSM 21637</name>
    <dbReference type="NCBI Taxonomy" id="1122209"/>
    <lineage>
        <taxon>Bacteria</taxon>
        <taxon>Pseudomonadati</taxon>
        <taxon>Pseudomonadota</taxon>
        <taxon>Gammaproteobacteria</taxon>
        <taxon>Oceanospirillales</taxon>
        <taxon>Oceanospirillaceae</taxon>
        <taxon>Marinospirillum</taxon>
    </lineage>
</organism>
<dbReference type="AlphaFoldDB" id="A0A1K1W7L2"/>
<name>A0A1K1W7L2_9GAMM</name>
<comment type="similarity">
    <text evidence="1">Belongs to the UPF0332 family.</text>
</comment>
<dbReference type="EMBL" id="FPJW01000003">
    <property type="protein sequence ID" value="SFX33175.1"/>
    <property type="molecule type" value="Genomic_DNA"/>
</dbReference>
<keyword evidence="4" id="KW-1185">Reference proteome</keyword>
<dbReference type="PANTHER" id="PTHR36565">
    <property type="entry name" value="UPF0332 PROTEIN TM_1000"/>
    <property type="match status" value="1"/>
</dbReference>
<accession>A0A1K1W7L2</accession>
<sequence length="139" mass="14682">MNRDPLSIDVLMAKAETACSSARVLLELGDVDGASNRANYAMFDAARAALLASGEGAVGPADPGRTHSGLIGGFGLHLVKSGKVSREMGRLLNRAHEIRQVADYKAESVELEDARELVDQAEVFVGNMRAAFLPDSPAS</sequence>
<evidence type="ECO:0000313" key="3">
    <source>
        <dbReference type="EMBL" id="SFX33175.1"/>
    </source>
</evidence>
<dbReference type="Proteomes" id="UP000182350">
    <property type="component" value="Unassembled WGS sequence"/>
</dbReference>
<evidence type="ECO:0000259" key="2">
    <source>
        <dbReference type="Pfam" id="PF05168"/>
    </source>
</evidence>
<dbReference type="InterPro" id="IPR052226">
    <property type="entry name" value="UPF0332_toxin"/>
</dbReference>